<dbReference type="Pfam" id="PF25507">
    <property type="entry name" value="OB_POT1A"/>
    <property type="match status" value="1"/>
</dbReference>
<proteinExistence type="predicted"/>
<evidence type="ECO:0000256" key="1">
    <source>
        <dbReference type="ARBA" id="ARBA00004574"/>
    </source>
</evidence>
<reference evidence="6" key="2">
    <citation type="submission" date="2011-02" db="EMBL/GenBank/DDBJ databases">
        <authorList>
            <person name="MacLean D."/>
        </authorList>
    </citation>
    <scope>NUCLEOTIDE SEQUENCE</scope>
</reference>
<dbReference type="HOGENOM" id="CLU_020958_1_0_1"/>
<dbReference type="GO" id="GO:0010521">
    <property type="term" value="F:telomerase inhibitor activity"/>
    <property type="evidence" value="ECO:0007669"/>
    <property type="project" value="TreeGrafter"/>
</dbReference>
<sequence length="663" mass="75353">MKKDLGNCDTNMTRLNHPAFELEGIVKHAYPLIEIPERHMNEHPSTTFGPGYGPGASIASLVVALQIETRSVSGNVLVFFYDIWASKVQQFQRHYKLQLKGHGLMLLPWIADEDTQGQQSCVVVAERSLLRKIHEFWKMRGRTTSIPRGSSVELSYQEALRVKGSDQLRYLPETVIRAHELVAISGHTASKNTKDTWDRGKRTLRDADIDDQYVYTNLNDLSSGSANVFGVVVNMMLPRKSAGKDFYMHVHISDESCPKRQDAVLVLVFYRTLEQMPRVLYAGDVIRFHRLKIQQHEGKLQGICYLATRFLVVRINSEGDIQQTASSEHWTFSNADEVRVRQLIEWARVSLRDDTSLPPNCTSPPTLLDQISCFQNFVDIVVRVLHVEIPTDNQPCAVFIVHDGTGHSACTDNAVIEQLNANEIDIPEKGTIMRLHVDSRWETLTLFGFVEKLCEIWSRFRNLSITASDAGEPFFELHFREASSVLLVPEFDPDVQLRINAMLRVSCNVDQSDDITTRIPCRVAQQVPITSLYQVQQSTTIPKKYHCLVQVVGISPQEIVQIAKPSASDGDFVYLFVLRLQDESGSLEAIVYDKDAECFLPGLPPCDLKLNTMSRQIITKYFKTLTSLTKKIHCCLKSYHPKGTRSVRYRMFDTVLYKQKQSQ</sequence>
<dbReference type="InterPro" id="IPR012340">
    <property type="entry name" value="NA-bd_OB-fold"/>
</dbReference>
<keyword evidence="4" id="KW-0238">DNA-binding</keyword>
<evidence type="ECO:0000259" key="5">
    <source>
        <dbReference type="SMART" id="SM00976"/>
    </source>
</evidence>
<dbReference type="GO" id="GO:0000783">
    <property type="term" value="C:nuclear telomere cap complex"/>
    <property type="evidence" value="ECO:0007669"/>
    <property type="project" value="TreeGrafter"/>
</dbReference>
<accession>F0WHP1</accession>
<dbReference type="AlphaFoldDB" id="F0WHP1"/>
<dbReference type="Pfam" id="PF02765">
    <property type="entry name" value="POT1"/>
    <property type="match status" value="1"/>
</dbReference>
<dbReference type="GO" id="GO:0032210">
    <property type="term" value="P:regulation of telomere maintenance via telomerase"/>
    <property type="evidence" value="ECO:0007669"/>
    <property type="project" value="TreeGrafter"/>
</dbReference>
<dbReference type="Gene3D" id="2.40.50.140">
    <property type="entry name" value="Nucleic acid-binding proteins"/>
    <property type="match status" value="1"/>
</dbReference>
<evidence type="ECO:0000256" key="2">
    <source>
        <dbReference type="ARBA" id="ARBA00022454"/>
    </source>
</evidence>
<keyword evidence="3" id="KW-0779">Telomere</keyword>
<protein>
    <submittedName>
        <fullName evidence="6">Uncharacterized protein AlNc14C102G6078</fullName>
    </submittedName>
</protein>
<dbReference type="InterPro" id="IPR028389">
    <property type="entry name" value="POT1"/>
</dbReference>
<dbReference type="GO" id="GO:0016233">
    <property type="term" value="P:telomere capping"/>
    <property type="evidence" value="ECO:0007669"/>
    <property type="project" value="TreeGrafter"/>
</dbReference>
<dbReference type="InterPro" id="IPR011564">
    <property type="entry name" value="Telomer_end-bd_POT1/Cdc13"/>
</dbReference>
<keyword evidence="2" id="KW-0158">Chromosome</keyword>
<dbReference type="InterPro" id="IPR057620">
    <property type="entry name" value="POT1A/B-like_OB"/>
</dbReference>
<dbReference type="SMART" id="SM00976">
    <property type="entry name" value="Telo_bind"/>
    <property type="match status" value="1"/>
</dbReference>
<feature type="domain" description="Telomeric single stranded DNA binding POT1/Cdc13" evidence="5">
    <location>
        <begin position="215"/>
        <end position="348"/>
    </location>
</feature>
<dbReference type="SUPFAM" id="SSF50249">
    <property type="entry name" value="Nucleic acid-binding proteins"/>
    <property type="match status" value="1"/>
</dbReference>
<evidence type="ECO:0000256" key="4">
    <source>
        <dbReference type="ARBA" id="ARBA00023125"/>
    </source>
</evidence>
<dbReference type="PANTHER" id="PTHR14513">
    <property type="entry name" value="PROTECTION OF TELOMERES 1"/>
    <property type="match status" value="1"/>
</dbReference>
<evidence type="ECO:0000313" key="6">
    <source>
        <dbReference type="EMBL" id="CCA20734.1"/>
    </source>
</evidence>
<dbReference type="PANTHER" id="PTHR14513:SF0">
    <property type="entry name" value="PROTECTION OF TELOMERES PROTEIN 1"/>
    <property type="match status" value="1"/>
</dbReference>
<name>F0WHP1_9STRA</name>
<comment type="subcellular location">
    <subcellularLocation>
        <location evidence="1">Chromosome</location>
        <location evidence="1">Telomere</location>
    </subcellularLocation>
</comment>
<dbReference type="CDD" id="cd04497">
    <property type="entry name" value="hPOT1_OB1_like"/>
    <property type="match status" value="1"/>
</dbReference>
<dbReference type="EMBL" id="FR824147">
    <property type="protein sequence ID" value="CCA20734.1"/>
    <property type="molecule type" value="Genomic_DNA"/>
</dbReference>
<reference evidence="6" key="1">
    <citation type="journal article" date="2011" name="PLoS Biol.">
        <title>Gene gain and loss during evolution of obligate parasitism in the white rust pathogen of Arabidopsis thaliana.</title>
        <authorList>
            <person name="Kemen E."/>
            <person name="Gardiner A."/>
            <person name="Schultz-Larsen T."/>
            <person name="Kemen A.C."/>
            <person name="Balmuth A.L."/>
            <person name="Robert-Seilaniantz A."/>
            <person name="Bailey K."/>
            <person name="Holub E."/>
            <person name="Studholme D.J."/>
            <person name="Maclean D."/>
            <person name="Jones J.D."/>
        </authorList>
    </citation>
    <scope>NUCLEOTIDE SEQUENCE</scope>
</reference>
<organism evidence="6">
    <name type="scientific">Albugo laibachii Nc14</name>
    <dbReference type="NCBI Taxonomy" id="890382"/>
    <lineage>
        <taxon>Eukaryota</taxon>
        <taxon>Sar</taxon>
        <taxon>Stramenopiles</taxon>
        <taxon>Oomycota</taxon>
        <taxon>Peronosporomycetes</taxon>
        <taxon>Albuginales</taxon>
        <taxon>Albuginaceae</taxon>
        <taxon>Albugo</taxon>
    </lineage>
</organism>
<evidence type="ECO:0000256" key="3">
    <source>
        <dbReference type="ARBA" id="ARBA00022895"/>
    </source>
</evidence>
<dbReference type="GO" id="GO:0098505">
    <property type="term" value="F:G-rich strand telomeric DNA binding"/>
    <property type="evidence" value="ECO:0007669"/>
    <property type="project" value="TreeGrafter"/>
</dbReference>
<gene>
    <name evidence="6" type="primary">AlNc14C102G6078</name>
    <name evidence="6" type="ORF">ALNC14_068770</name>
</gene>